<name>A0ABT7TS59_9MICO</name>
<feature type="transmembrane region" description="Helical" evidence="1">
    <location>
        <begin position="99"/>
        <end position="122"/>
    </location>
</feature>
<organism evidence="2 3">
    <name type="scientific">Curtobacterium caseinilyticum</name>
    <dbReference type="NCBI Taxonomy" id="3055137"/>
    <lineage>
        <taxon>Bacteria</taxon>
        <taxon>Bacillati</taxon>
        <taxon>Actinomycetota</taxon>
        <taxon>Actinomycetes</taxon>
        <taxon>Micrococcales</taxon>
        <taxon>Microbacteriaceae</taxon>
        <taxon>Curtobacterium</taxon>
    </lineage>
</organism>
<evidence type="ECO:0000256" key="1">
    <source>
        <dbReference type="SAM" id="Phobius"/>
    </source>
</evidence>
<keyword evidence="1" id="KW-0472">Membrane</keyword>
<keyword evidence="3" id="KW-1185">Reference proteome</keyword>
<evidence type="ECO:0000313" key="3">
    <source>
        <dbReference type="Proteomes" id="UP001236404"/>
    </source>
</evidence>
<keyword evidence="1" id="KW-0812">Transmembrane</keyword>
<sequence>MSIESYDVEPVDARRPSAWVLGVVAAVTGTLAVIGWPLPVVSRRSGTWEQTTSLVRAWWRHDGWRMTGDSWLWAAVAIAATTAAIVCRYRSAPWTSRTWLLVLVPGGSLAVSGPVVQVLAGVPWRNYAAGHESRAVVVVFSVVLAGAVVLPFLLHRIDRARHARSADR</sequence>
<dbReference type="Proteomes" id="UP001236404">
    <property type="component" value="Unassembled WGS sequence"/>
</dbReference>
<proteinExistence type="predicted"/>
<comment type="caution">
    <text evidence="2">The sequence shown here is derived from an EMBL/GenBank/DDBJ whole genome shotgun (WGS) entry which is preliminary data.</text>
</comment>
<keyword evidence="1" id="KW-1133">Transmembrane helix</keyword>
<feature type="transmembrane region" description="Helical" evidence="1">
    <location>
        <begin position="18"/>
        <end position="38"/>
    </location>
</feature>
<dbReference type="EMBL" id="JAUCMN010000007">
    <property type="protein sequence ID" value="MDM7892336.1"/>
    <property type="molecule type" value="Genomic_DNA"/>
</dbReference>
<gene>
    <name evidence="2" type="ORF">QUG93_11625</name>
</gene>
<dbReference type="RefSeq" id="WP_289474024.1">
    <property type="nucleotide sequence ID" value="NZ_JAUCMN010000007.1"/>
</dbReference>
<evidence type="ECO:0000313" key="2">
    <source>
        <dbReference type="EMBL" id="MDM7892336.1"/>
    </source>
</evidence>
<accession>A0ABT7TS59</accession>
<feature type="transmembrane region" description="Helical" evidence="1">
    <location>
        <begin position="134"/>
        <end position="154"/>
    </location>
</feature>
<feature type="transmembrane region" description="Helical" evidence="1">
    <location>
        <begin position="70"/>
        <end position="87"/>
    </location>
</feature>
<reference evidence="2 3" key="1">
    <citation type="submission" date="2023-06" db="EMBL/GenBank/DDBJ databases">
        <authorList>
            <person name="Feng G."/>
            <person name="Li J."/>
            <person name="Zhu H."/>
        </authorList>
    </citation>
    <scope>NUCLEOTIDE SEQUENCE [LARGE SCALE GENOMIC DNA]</scope>
    <source>
        <strain evidence="2 3">RHCKG28</strain>
    </source>
</reference>
<protein>
    <submittedName>
        <fullName evidence="2">Uncharacterized protein</fullName>
    </submittedName>
</protein>